<dbReference type="STRING" id="146536.AQI70_01195"/>
<reference evidence="3 4" key="1">
    <citation type="submission" date="2015-10" db="EMBL/GenBank/DDBJ databases">
        <title>Draft genome sequence of Streptomyces curacoi DSM 40107, type strain for the species Streptomyces curacoi.</title>
        <authorList>
            <person name="Ruckert C."/>
            <person name="Winkler A."/>
            <person name="Kalinowski J."/>
            <person name="Kampfer P."/>
            <person name="Glaeser S."/>
        </authorList>
    </citation>
    <scope>NUCLEOTIDE SEQUENCE [LARGE SCALE GENOMIC DNA]</scope>
    <source>
        <strain evidence="3 4">DSM 40107</strain>
    </source>
</reference>
<comment type="caution">
    <text evidence="3">The sequence shown here is derived from an EMBL/GenBank/DDBJ whole genome shotgun (WGS) entry which is preliminary data.</text>
</comment>
<protein>
    <recommendedName>
        <fullName evidence="2">Tyrosine specific protein phosphatases domain-containing protein</fullName>
    </recommendedName>
</protein>
<keyword evidence="1" id="KW-0472">Membrane</keyword>
<evidence type="ECO:0000259" key="2">
    <source>
        <dbReference type="PROSITE" id="PS50056"/>
    </source>
</evidence>
<keyword evidence="4" id="KW-1185">Reference proteome</keyword>
<dbReference type="SMART" id="SM01301">
    <property type="entry name" value="PTPlike_phytase"/>
    <property type="match status" value="1"/>
</dbReference>
<name>A0A117PLR9_9ACTN</name>
<feature type="domain" description="Tyrosine specific protein phosphatases" evidence="2">
    <location>
        <begin position="141"/>
        <end position="186"/>
    </location>
</feature>
<sequence length="234" mass="24918">MAVLTATLPRPALRKRLLSRRAMRILLGIVIGYIALWAVGAGTILGLSLWAREETPAPAGTRAVQGVNHFQPVDTEGRLWRGSAPSSAGYRALAGMGITTVVDLRAERMTAAELAKPSDAGLNVVRLPIRDGQTPSPQQVQRFRDIVAAAPGPVFVHCGAGVGRTGAMVAAYLVQTGEESPSQAVRRNLAVGPPSIEQIYYGLNLSPAKAEQPPLPVVVLSRLVDAPRRMMSYL</sequence>
<dbReference type="PROSITE" id="PS00383">
    <property type="entry name" value="TYR_PHOSPHATASE_1"/>
    <property type="match status" value="1"/>
</dbReference>
<dbReference type="EMBL" id="LMWJ01000001">
    <property type="protein sequence ID" value="KUM81959.1"/>
    <property type="molecule type" value="Genomic_DNA"/>
</dbReference>
<dbReference type="Pfam" id="PF22741">
    <property type="entry name" value="PTP-NADK"/>
    <property type="match status" value="1"/>
</dbReference>
<dbReference type="InterPro" id="IPR029021">
    <property type="entry name" value="Prot-tyrosine_phosphatase-like"/>
</dbReference>
<dbReference type="InterPro" id="IPR000387">
    <property type="entry name" value="Tyr_Pase_dom"/>
</dbReference>
<accession>A0A117PLR9</accession>
<keyword evidence="1" id="KW-1133">Transmembrane helix</keyword>
<keyword evidence="1" id="KW-0812">Transmembrane</keyword>
<dbReference type="PANTHER" id="PTHR23339">
    <property type="entry name" value="TYROSINE SPECIFIC PROTEIN PHOSPHATASE AND DUAL SPECIFICITY PROTEIN PHOSPHATASE"/>
    <property type="match status" value="1"/>
</dbReference>
<dbReference type="Gene3D" id="3.90.190.10">
    <property type="entry name" value="Protein tyrosine phosphatase superfamily"/>
    <property type="match status" value="1"/>
</dbReference>
<organism evidence="3 4">
    <name type="scientific">Streptomyces curacoi</name>
    <dbReference type="NCBI Taxonomy" id="146536"/>
    <lineage>
        <taxon>Bacteria</taxon>
        <taxon>Bacillati</taxon>
        <taxon>Actinomycetota</taxon>
        <taxon>Actinomycetes</taxon>
        <taxon>Kitasatosporales</taxon>
        <taxon>Streptomycetaceae</taxon>
        <taxon>Streptomyces</taxon>
    </lineage>
</organism>
<gene>
    <name evidence="3" type="ORF">AQI70_01195</name>
</gene>
<dbReference type="SUPFAM" id="SSF52799">
    <property type="entry name" value="(Phosphotyrosine protein) phosphatases II"/>
    <property type="match status" value="1"/>
</dbReference>
<dbReference type="RefSeq" id="WP_062142761.1">
    <property type="nucleotide sequence ID" value="NZ_KQ947984.1"/>
</dbReference>
<evidence type="ECO:0000313" key="4">
    <source>
        <dbReference type="Proteomes" id="UP000054024"/>
    </source>
</evidence>
<dbReference type="AlphaFoldDB" id="A0A117PLR9"/>
<dbReference type="OrthoDB" id="9806482at2"/>
<evidence type="ECO:0000256" key="1">
    <source>
        <dbReference type="SAM" id="Phobius"/>
    </source>
</evidence>
<dbReference type="PROSITE" id="PS50056">
    <property type="entry name" value="TYR_PHOSPHATASE_2"/>
    <property type="match status" value="1"/>
</dbReference>
<evidence type="ECO:0000313" key="3">
    <source>
        <dbReference type="EMBL" id="KUM81959.1"/>
    </source>
</evidence>
<dbReference type="Proteomes" id="UP000054024">
    <property type="component" value="Unassembled WGS sequence"/>
</dbReference>
<dbReference type="InterPro" id="IPR016130">
    <property type="entry name" value="Tyr_Pase_AS"/>
</dbReference>
<dbReference type="InterPro" id="IPR055214">
    <property type="entry name" value="PTP-NADK"/>
</dbReference>
<feature type="transmembrane region" description="Helical" evidence="1">
    <location>
        <begin position="25"/>
        <end position="51"/>
    </location>
</feature>
<proteinExistence type="predicted"/>
<dbReference type="InterPro" id="IPR050561">
    <property type="entry name" value="PTP"/>
</dbReference>